<dbReference type="OrthoDB" id="9786584at2"/>
<dbReference type="KEGG" id="brv:CFK39_12155"/>
<dbReference type="GO" id="GO:0008903">
    <property type="term" value="F:hydroxypyruvate isomerase activity"/>
    <property type="evidence" value="ECO:0007669"/>
    <property type="project" value="TreeGrafter"/>
</dbReference>
<comment type="similarity">
    <text evidence="3">Belongs to the hyi family.</text>
</comment>
<evidence type="ECO:0000256" key="3">
    <source>
        <dbReference type="PIRNR" id="PIRNR006241"/>
    </source>
</evidence>
<keyword evidence="1 3" id="KW-0413">Isomerase</keyword>
<gene>
    <name evidence="6" type="ORF">CFK39_12155</name>
</gene>
<dbReference type="InterPro" id="IPR013022">
    <property type="entry name" value="Xyl_isomerase-like_TIM-brl"/>
</dbReference>
<evidence type="ECO:0000256" key="1">
    <source>
        <dbReference type="ARBA" id="ARBA00023235"/>
    </source>
</evidence>
<evidence type="ECO:0000313" key="6">
    <source>
        <dbReference type="EMBL" id="ASK66444.1"/>
    </source>
</evidence>
<dbReference type="InterPro" id="IPR026040">
    <property type="entry name" value="HyI-like"/>
</dbReference>
<dbReference type="PANTHER" id="PTHR43489:SF6">
    <property type="entry name" value="HYDROXYPYRUVATE ISOMERASE-RELATED"/>
    <property type="match status" value="1"/>
</dbReference>
<dbReference type="InterPro" id="IPR036237">
    <property type="entry name" value="Xyl_isomerase-like_sf"/>
</dbReference>
<dbReference type="InterPro" id="IPR050417">
    <property type="entry name" value="Sugar_Epim/Isomerase"/>
</dbReference>
<evidence type="ECO:0000259" key="5">
    <source>
        <dbReference type="Pfam" id="PF01261"/>
    </source>
</evidence>
<dbReference type="PIRSF" id="PIRSF006241">
    <property type="entry name" value="HyI"/>
    <property type="match status" value="1"/>
</dbReference>
<dbReference type="GO" id="GO:0046487">
    <property type="term" value="P:glyoxylate metabolic process"/>
    <property type="evidence" value="ECO:0007669"/>
    <property type="project" value="TreeGrafter"/>
</dbReference>
<proteinExistence type="inferred from homology"/>
<feature type="active site" description="Proton donor/acceptor" evidence="4">
    <location>
        <position position="256"/>
    </location>
</feature>
<feature type="domain" description="Xylose isomerase-like TIM barrel" evidence="5">
    <location>
        <begin position="31"/>
        <end position="261"/>
    </location>
</feature>
<evidence type="ECO:0000256" key="4">
    <source>
        <dbReference type="PIRSR" id="PIRSR006241-50"/>
    </source>
</evidence>
<accession>A0A220UDZ5</accession>
<reference evidence="7" key="1">
    <citation type="submission" date="2017-07" db="EMBL/GenBank/DDBJ databases">
        <title>Brachybacterium sp. VR2415.</title>
        <authorList>
            <person name="Tak E.J."/>
            <person name="Bae J.-W."/>
        </authorList>
    </citation>
    <scope>NUCLEOTIDE SEQUENCE [LARGE SCALE GENOMIC DNA]</scope>
    <source>
        <strain evidence="7">VR2415</strain>
    </source>
</reference>
<name>A0A220UDZ5_9MICO</name>
<dbReference type="EMBL" id="CP022316">
    <property type="protein sequence ID" value="ASK66444.1"/>
    <property type="molecule type" value="Genomic_DNA"/>
</dbReference>
<dbReference type="RefSeq" id="WP_089065684.1">
    <property type="nucleotide sequence ID" value="NZ_CP022316.1"/>
</dbReference>
<keyword evidence="7" id="KW-1185">Reference proteome</keyword>
<dbReference type="Proteomes" id="UP000198398">
    <property type="component" value="Chromosome"/>
</dbReference>
<dbReference type="Pfam" id="PF01261">
    <property type="entry name" value="AP_endonuc_2"/>
    <property type="match status" value="1"/>
</dbReference>
<evidence type="ECO:0000313" key="7">
    <source>
        <dbReference type="Proteomes" id="UP000198398"/>
    </source>
</evidence>
<keyword evidence="6" id="KW-0670">Pyruvate</keyword>
<feature type="active site" description="Proton donor/acceptor" evidence="4">
    <location>
        <position position="158"/>
    </location>
</feature>
<keyword evidence="2" id="KW-0119">Carbohydrate metabolism</keyword>
<dbReference type="SUPFAM" id="SSF51658">
    <property type="entry name" value="Xylose isomerase-like"/>
    <property type="match status" value="1"/>
</dbReference>
<protein>
    <submittedName>
        <fullName evidence="6">Hydroxypyruvate isomerase</fullName>
    </submittedName>
</protein>
<dbReference type="Gene3D" id="3.20.20.150">
    <property type="entry name" value="Divalent-metal-dependent TIM barrel enzymes"/>
    <property type="match status" value="1"/>
</dbReference>
<evidence type="ECO:0000256" key="2">
    <source>
        <dbReference type="ARBA" id="ARBA00023277"/>
    </source>
</evidence>
<organism evidence="6 7">
    <name type="scientific">Brachybacterium avium</name>
    <dbReference type="NCBI Taxonomy" id="2017485"/>
    <lineage>
        <taxon>Bacteria</taxon>
        <taxon>Bacillati</taxon>
        <taxon>Actinomycetota</taxon>
        <taxon>Actinomycetes</taxon>
        <taxon>Micrococcales</taxon>
        <taxon>Dermabacteraceae</taxon>
        <taxon>Brachybacterium</taxon>
    </lineage>
</organism>
<dbReference type="AlphaFoldDB" id="A0A220UDZ5"/>
<sequence>MSSTSTTPSPRDFAINCTTLLSELPVLERAQAARDAGFERVEFWWPFDSATPSQQEIDDFVASIESAGVQLVGLNFFAGDMPGGDRGIVSSIGREDEFAANVEVVAALGERLGCRAFNALYGLRIEGQDAAAQDETAVANLALAARTVAANGGTVLLEPVSGADAYPLKTAADALAIIDRVRAAGAENIALLADFYHLAVNGDDVAAVIEAHAAEFGHIQIADSPGRGAPGTGELPLDQWIQRSRALGYEGEVALEYKQDRATAFDWLSQPAGATS</sequence>
<dbReference type="PANTHER" id="PTHR43489">
    <property type="entry name" value="ISOMERASE"/>
    <property type="match status" value="1"/>
</dbReference>